<accession>A0AAV7K955</accession>
<dbReference type="AlphaFoldDB" id="A0AAV7K955"/>
<gene>
    <name evidence="3" type="ORF">LOD99_510</name>
</gene>
<keyword evidence="4" id="KW-1185">Reference proteome</keyword>
<comment type="caution">
    <text evidence="3">The sequence shown here is derived from an EMBL/GenBank/DDBJ whole genome shotgun (WGS) entry which is preliminary data.</text>
</comment>
<feature type="compositionally biased region" description="Basic and acidic residues" evidence="2">
    <location>
        <begin position="1"/>
        <end position="11"/>
    </location>
</feature>
<organism evidence="3 4">
    <name type="scientific">Oopsacas minuta</name>
    <dbReference type="NCBI Taxonomy" id="111878"/>
    <lineage>
        <taxon>Eukaryota</taxon>
        <taxon>Metazoa</taxon>
        <taxon>Porifera</taxon>
        <taxon>Hexactinellida</taxon>
        <taxon>Hexasterophora</taxon>
        <taxon>Lyssacinosida</taxon>
        <taxon>Leucopsacidae</taxon>
        <taxon>Oopsacas</taxon>
    </lineage>
</organism>
<evidence type="ECO:0000313" key="3">
    <source>
        <dbReference type="EMBL" id="KAI6657767.1"/>
    </source>
</evidence>
<reference evidence="3 4" key="1">
    <citation type="journal article" date="2023" name="BMC Biol.">
        <title>The compact genome of the sponge Oopsacas minuta (Hexactinellida) is lacking key metazoan core genes.</title>
        <authorList>
            <person name="Santini S."/>
            <person name="Schenkelaars Q."/>
            <person name="Jourda C."/>
            <person name="Duchesne M."/>
            <person name="Belahbib H."/>
            <person name="Rocher C."/>
            <person name="Selva M."/>
            <person name="Riesgo A."/>
            <person name="Vervoort M."/>
            <person name="Leys S.P."/>
            <person name="Kodjabachian L."/>
            <person name="Le Bivic A."/>
            <person name="Borchiellini C."/>
            <person name="Claverie J.M."/>
            <person name="Renard E."/>
        </authorList>
    </citation>
    <scope>NUCLEOTIDE SEQUENCE [LARGE SCALE GENOMIC DNA]</scope>
    <source>
        <strain evidence="3">SPO-2</strain>
    </source>
</reference>
<evidence type="ECO:0000256" key="2">
    <source>
        <dbReference type="SAM" id="MobiDB-lite"/>
    </source>
</evidence>
<sequence length="204" mass="23277">MASKEIPDSESSHSNISVMTENSPKLDQYLKTLNSIKGELSEPISSHLTEERLYQLATSLLDGTVFEIIKELEEIQSLTEEQLLQQRMKVATSHKKKQTELNQQLKEGLRKLDGRQHHEIIVRRNYDEAKQKLEKMSQDEMTAKDKEIIRELDKLLEEQQSVLEQAAVPTFCVTNQKESIKLQMGVLEVIQRVGAELGVSGDSM</sequence>
<dbReference type="Proteomes" id="UP001165289">
    <property type="component" value="Unassembled WGS sequence"/>
</dbReference>
<protein>
    <submittedName>
        <fullName evidence="3">Protein DGCR6L</fullName>
    </submittedName>
</protein>
<dbReference type="PANTHER" id="PTHR13054:SF2">
    <property type="entry name" value="PROTEIN DGCR6"/>
    <property type="match status" value="1"/>
</dbReference>
<evidence type="ECO:0000313" key="4">
    <source>
        <dbReference type="Proteomes" id="UP001165289"/>
    </source>
</evidence>
<dbReference type="EMBL" id="JAKMXF010000111">
    <property type="protein sequence ID" value="KAI6657767.1"/>
    <property type="molecule type" value="Genomic_DNA"/>
</dbReference>
<evidence type="ECO:0000256" key="1">
    <source>
        <dbReference type="ARBA" id="ARBA00005939"/>
    </source>
</evidence>
<proteinExistence type="inferred from homology"/>
<dbReference type="Pfam" id="PF07324">
    <property type="entry name" value="DGCR6"/>
    <property type="match status" value="1"/>
</dbReference>
<name>A0AAV7K955_9METZ</name>
<comment type="similarity">
    <text evidence="1">Belongs to the gonadal family.</text>
</comment>
<dbReference type="PANTHER" id="PTHR13054">
    <property type="entry name" value="DIGEORGE SYNDROME CRITICAL REGION 6 DGCR6 FAMILY MEMBER"/>
    <property type="match status" value="1"/>
</dbReference>
<feature type="region of interest" description="Disordered" evidence="2">
    <location>
        <begin position="1"/>
        <end position="23"/>
    </location>
</feature>
<feature type="compositionally biased region" description="Polar residues" evidence="2">
    <location>
        <begin position="12"/>
        <end position="23"/>
    </location>
</feature>
<dbReference type="InterPro" id="IPR010849">
    <property type="entry name" value="Gonadal"/>
</dbReference>